<organism evidence="1 2">
    <name type="scientific">Shimia aestuarii</name>
    <dbReference type="NCBI Taxonomy" id="254406"/>
    <lineage>
        <taxon>Bacteria</taxon>
        <taxon>Pseudomonadati</taxon>
        <taxon>Pseudomonadota</taxon>
        <taxon>Alphaproteobacteria</taxon>
        <taxon>Rhodobacterales</taxon>
        <taxon>Roseobacteraceae</taxon>
    </lineage>
</organism>
<evidence type="ECO:0000313" key="2">
    <source>
        <dbReference type="Proteomes" id="UP000199144"/>
    </source>
</evidence>
<keyword evidence="2" id="KW-1185">Reference proteome</keyword>
<name>A0A1I4PEB1_9RHOB</name>
<dbReference type="EMBL" id="FOTQ01000005">
    <property type="protein sequence ID" value="SFM26092.1"/>
    <property type="molecule type" value="Genomic_DNA"/>
</dbReference>
<dbReference type="STRING" id="254406.SAMN04488042_105202"/>
<dbReference type="AlphaFoldDB" id="A0A1I4PEB1"/>
<evidence type="ECO:0000313" key="1">
    <source>
        <dbReference type="EMBL" id="SFM26092.1"/>
    </source>
</evidence>
<reference evidence="1 2" key="1">
    <citation type="submission" date="2016-10" db="EMBL/GenBank/DDBJ databases">
        <authorList>
            <person name="de Groot N.N."/>
        </authorList>
    </citation>
    <scope>NUCLEOTIDE SEQUENCE [LARGE SCALE GENOMIC DNA]</scope>
    <source>
        <strain evidence="1 2">DSM 15283</strain>
    </source>
</reference>
<dbReference type="OrthoDB" id="9989875at2"/>
<sequence>MNTALLLIGIVILLVVVAAGIEAYVRGQTRRPLAQSRPTRVMHRAPGQLATDTSLLQDILEDSPRRKQGSALKERSGS</sequence>
<gene>
    <name evidence="1" type="ORF">SAMN04488042_105202</name>
</gene>
<proteinExistence type="predicted"/>
<dbReference type="Proteomes" id="UP000199144">
    <property type="component" value="Unassembled WGS sequence"/>
</dbReference>
<protein>
    <submittedName>
        <fullName evidence="1">Uncharacterized protein</fullName>
    </submittedName>
</protein>
<dbReference type="RefSeq" id="WP_093094374.1">
    <property type="nucleotide sequence ID" value="NZ_FOTQ01000005.1"/>
</dbReference>
<accession>A0A1I4PEB1</accession>